<dbReference type="Gene3D" id="3.40.50.300">
    <property type="entry name" value="P-loop containing nucleotide triphosphate hydrolases"/>
    <property type="match status" value="1"/>
</dbReference>
<dbReference type="AlphaFoldDB" id="A0AAE0IMD7"/>
<keyword evidence="3" id="KW-1185">Reference proteome</keyword>
<gene>
    <name evidence="2" type="ORF">B0T19DRAFT_357699</name>
</gene>
<feature type="domain" description="AAA+ ATPase" evidence="1">
    <location>
        <begin position="493"/>
        <end position="620"/>
    </location>
</feature>
<dbReference type="Pfam" id="PF23232">
    <property type="entry name" value="AAA_lid_13"/>
    <property type="match status" value="1"/>
</dbReference>
<dbReference type="InterPro" id="IPR003593">
    <property type="entry name" value="AAA+_ATPase"/>
</dbReference>
<protein>
    <submittedName>
        <fullName evidence="2">P-loop containing nucleoside triphosphate hydrolase protein</fullName>
    </submittedName>
</protein>
<name>A0AAE0IMD7_9PEZI</name>
<dbReference type="GO" id="GO:0016887">
    <property type="term" value="F:ATP hydrolysis activity"/>
    <property type="evidence" value="ECO:0007669"/>
    <property type="project" value="InterPro"/>
</dbReference>
<dbReference type="InterPro" id="IPR027417">
    <property type="entry name" value="P-loop_NTPase"/>
</dbReference>
<dbReference type="Pfam" id="PF22942">
    <property type="entry name" value="DUF7025"/>
    <property type="match status" value="1"/>
</dbReference>
<reference evidence="2" key="1">
    <citation type="journal article" date="2023" name="Mol. Phylogenet. Evol.">
        <title>Genome-scale phylogeny and comparative genomics of the fungal order Sordariales.</title>
        <authorList>
            <person name="Hensen N."/>
            <person name="Bonometti L."/>
            <person name="Westerberg I."/>
            <person name="Brannstrom I.O."/>
            <person name="Guillou S."/>
            <person name="Cros-Aarteil S."/>
            <person name="Calhoun S."/>
            <person name="Haridas S."/>
            <person name="Kuo A."/>
            <person name="Mondo S."/>
            <person name="Pangilinan J."/>
            <person name="Riley R."/>
            <person name="LaButti K."/>
            <person name="Andreopoulos B."/>
            <person name="Lipzen A."/>
            <person name="Chen C."/>
            <person name="Yan M."/>
            <person name="Daum C."/>
            <person name="Ng V."/>
            <person name="Clum A."/>
            <person name="Steindorff A."/>
            <person name="Ohm R.A."/>
            <person name="Martin F."/>
            <person name="Silar P."/>
            <person name="Natvig D.O."/>
            <person name="Lalanne C."/>
            <person name="Gautier V."/>
            <person name="Ament-Velasquez S.L."/>
            <person name="Kruys A."/>
            <person name="Hutchinson M.I."/>
            <person name="Powell A.J."/>
            <person name="Barry K."/>
            <person name="Miller A.N."/>
            <person name="Grigoriev I.V."/>
            <person name="Debuchy R."/>
            <person name="Gladieux P."/>
            <person name="Hiltunen Thoren M."/>
            <person name="Johannesson H."/>
        </authorList>
    </citation>
    <scope>NUCLEOTIDE SEQUENCE</scope>
    <source>
        <strain evidence="2">SMH4131-1</strain>
    </source>
</reference>
<dbReference type="Pfam" id="PF00004">
    <property type="entry name" value="AAA"/>
    <property type="match status" value="1"/>
</dbReference>
<evidence type="ECO:0000313" key="3">
    <source>
        <dbReference type="Proteomes" id="UP001286456"/>
    </source>
</evidence>
<dbReference type="EMBL" id="JAUEPO010000003">
    <property type="protein sequence ID" value="KAK3327021.1"/>
    <property type="molecule type" value="Genomic_DNA"/>
</dbReference>
<sequence length="721" mass="82891">MVTTRSHEHGTRGPQETWSHDVDFHVRLEAARNSDLQQLRTTIESLRNENAQLKQPQQQRELREVSRFKIFHCFENGIYLGQPLWQVSGDSLVLQASHPVIDHEAYLRYHQSLLFVVYKLYSPSHGHAAAKESLLRGASEVLSNPEPISEAIRLVSDEMAQAVKAFFKSQSLDFHPETYMHAPYLWWYHFGHRDNASAAASGHRPQRPNDIMSNLTAWIDSNYGPLYDMVQAQFAAGVVSFNSIRYLIRPGDVLVYVKDNFVQAGLSDSWLQPDSTTLVPTGQIQKRPLPRNEKGQTFKTDVWVYKYDGRFRKEKEALSIKLRINAADEEVKIVDLDVVPLRFVKDEIRLKLKRRGQIFWSCRQRRLVAYDTSSATSSKYAPGQRFMIDYETYQTLHPHKSLSYSTTRPAVLETEEQPSELEMYLFPPQIAGFDLRKKKWVDLEVDLIRDVAWNKQAFSHLVIDNETKELIQALVTNQVEAERGTDLIQNKGNGLIMLLHGSPGTGKTFTAESVAEMAEKPLYPVTCGDIGTNPTEVEKYLESVFHLGNIWGCVVLLDEADVFLEQRSLNDLTRNALVSVFLRTLEYYDGILILTSNRVGIFDEAFKSRIQLALRYEKLDKNQRIKIWGNFLERLKKFNDQAINFDDIEGYIDELSEFKMNGRQIRNSITNARQLAQFKGERMKFAHLKRVIKVAGKFDTYLEELKDGVSDEEIARGDGLR</sequence>
<dbReference type="InterPro" id="IPR054289">
    <property type="entry name" value="DUF7025"/>
</dbReference>
<evidence type="ECO:0000313" key="2">
    <source>
        <dbReference type="EMBL" id="KAK3327021.1"/>
    </source>
</evidence>
<accession>A0AAE0IMD7</accession>
<keyword evidence="2" id="KW-0378">Hydrolase</keyword>
<comment type="caution">
    <text evidence="2">The sequence shown here is derived from an EMBL/GenBank/DDBJ whole genome shotgun (WGS) entry which is preliminary data.</text>
</comment>
<dbReference type="InterPro" id="IPR003959">
    <property type="entry name" value="ATPase_AAA_core"/>
</dbReference>
<dbReference type="Proteomes" id="UP001286456">
    <property type="component" value="Unassembled WGS sequence"/>
</dbReference>
<proteinExistence type="predicted"/>
<dbReference type="PANTHER" id="PTHR46411:SF2">
    <property type="entry name" value="AAA+ ATPASE DOMAIN-CONTAINING PROTEIN"/>
    <property type="match status" value="1"/>
</dbReference>
<dbReference type="CDD" id="cd19481">
    <property type="entry name" value="RecA-like_protease"/>
    <property type="match status" value="1"/>
</dbReference>
<dbReference type="SUPFAM" id="SSF52540">
    <property type="entry name" value="P-loop containing nucleoside triphosphate hydrolases"/>
    <property type="match status" value="1"/>
</dbReference>
<reference evidence="2" key="2">
    <citation type="submission" date="2023-06" db="EMBL/GenBank/DDBJ databases">
        <authorList>
            <consortium name="Lawrence Berkeley National Laboratory"/>
            <person name="Haridas S."/>
            <person name="Hensen N."/>
            <person name="Bonometti L."/>
            <person name="Westerberg I."/>
            <person name="Brannstrom I.O."/>
            <person name="Guillou S."/>
            <person name="Cros-Aarteil S."/>
            <person name="Calhoun S."/>
            <person name="Kuo A."/>
            <person name="Mondo S."/>
            <person name="Pangilinan J."/>
            <person name="Riley R."/>
            <person name="Labutti K."/>
            <person name="Andreopoulos B."/>
            <person name="Lipzen A."/>
            <person name="Chen C."/>
            <person name="Yanf M."/>
            <person name="Daum C."/>
            <person name="Ng V."/>
            <person name="Clum A."/>
            <person name="Steindorff A."/>
            <person name="Ohm R."/>
            <person name="Martin F."/>
            <person name="Silar P."/>
            <person name="Natvig D."/>
            <person name="Lalanne C."/>
            <person name="Gautier V."/>
            <person name="Ament-Velasquez S.L."/>
            <person name="Kruys A."/>
            <person name="Hutchinson M.I."/>
            <person name="Powell A.J."/>
            <person name="Barry K."/>
            <person name="Miller A.N."/>
            <person name="Grigoriev I.V."/>
            <person name="Debuchy R."/>
            <person name="Gladieux P."/>
            <person name="Thoren M.H."/>
            <person name="Johannesson H."/>
        </authorList>
    </citation>
    <scope>NUCLEOTIDE SEQUENCE</scope>
    <source>
        <strain evidence="2">SMH4131-1</strain>
    </source>
</reference>
<dbReference type="InterPro" id="IPR056599">
    <property type="entry name" value="AAA_lid_fung"/>
</dbReference>
<dbReference type="PANTHER" id="PTHR46411">
    <property type="entry name" value="FAMILY ATPASE, PUTATIVE-RELATED"/>
    <property type="match status" value="1"/>
</dbReference>
<dbReference type="SMART" id="SM00382">
    <property type="entry name" value="AAA"/>
    <property type="match status" value="1"/>
</dbReference>
<evidence type="ECO:0000259" key="1">
    <source>
        <dbReference type="SMART" id="SM00382"/>
    </source>
</evidence>
<dbReference type="GO" id="GO:0005524">
    <property type="term" value="F:ATP binding"/>
    <property type="evidence" value="ECO:0007669"/>
    <property type="project" value="InterPro"/>
</dbReference>
<organism evidence="2 3">
    <name type="scientific">Cercophora scortea</name>
    <dbReference type="NCBI Taxonomy" id="314031"/>
    <lineage>
        <taxon>Eukaryota</taxon>
        <taxon>Fungi</taxon>
        <taxon>Dikarya</taxon>
        <taxon>Ascomycota</taxon>
        <taxon>Pezizomycotina</taxon>
        <taxon>Sordariomycetes</taxon>
        <taxon>Sordariomycetidae</taxon>
        <taxon>Sordariales</taxon>
        <taxon>Lasiosphaeriaceae</taxon>
        <taxon>Cercophora</taxon>
    </lineage>
</organism>